<evidence type="ECO:0000256" key="1">
    <source>
        <dbReference type="ARBA" id="ARBA00002549"/>
    </source>
</evidence>
<evidence type="ECO:0000256" key="6">
    <source>
        <dbReference type="ARBA" id="ARBA00023206"/>
    </source>
</evidence>
<dbReference type="PANTHER" id="PTHR45694">
    <property type="entry name" value="GLUTAREDOXIN 2"/>
    <property type="match status" value="1"/>
</dbReference>
<evidence type="ECO:0000313" key="12">
    <source>
        <dbReference type="EMBL" id="JAS21792.1"/>
    </source>
</evidence>
<proteinExistence type="inferred from homology"/>
<evidence type="ECO:0000256" key="9">
    <source>
        <dbReference type="ARBA" id="ARBA00038558"/>
    </source>
</evidence>
<dbReference type="GO" id="GO:0034599">
    <property type="term" value="P:cellular response to oxidative stress"/>
    <property type="evidence" value="ECO:0007669"/>
    <property type="project" value="TreeGrafter"/>
</dbReference>
<dbReference type="GO" id="GO:0005737">
    <property type="term" value="C:cytoplasm"/>
    <property type="evidence" value="ECO:0007669"/>
    <property type="project" value="TreeGrafter"/>
</dbReference>
<dbReference type="InterPro" id="IPR014025">
    <property type="entry name" value="Glutaredoxin_subgr"/>
</dbReference>
<dbReference type="AlphaFoldDB" id="A0A1B6D7Z4"/>
<dbReference type="InterPro" id="IPR011767">
    <property type="entry name" value="GLR_AS"/>
</dbReference>
<keyword evidence="5" id="KW-1015">Disulfide bond</keyword>
<comment type="similarity">
    <text evidence="2">Belongs to the glutaredoxin family.</text>
</comment>
<evidence type="ECO:0000256" key="5">
    <source>
        <dbReference type="ARBA" id="ARBA00023157"/>
    </source>
</evidence>
<keyword evidence="4" id="KW-0249">Electron transport</keyword>
<dbReference type="SUPFAM" id="SSF52833">
    <property type="entry name" value="Thioredoxin-like"/>
    <property type="match status" value="1"/>
</dbReference>
<dbReference type="NCBIfam" id="TIGR02180">
    <property type="entry name" value="GRX_euk"/>
    <property type="match status" value="1"/>
</dbReference>
<evidence type="ECO:0000259" key="11">
    <source>
        <dbReference type="Pfam" id="PF00462"/>
    </source>
</evidence>
<name>A0A1B6D7Z4_9HEMI</name>
<evidence type="ECO:0000256" key="4">
    <source>
        <dbReference type="ARBA" id="ARBA00022982"/>
    </source>
</evidence>
<dbReference type="Pfam" id="PF00462">
    <property type="entry name" value="Glutaredoxin"/>
    <property type="match status" value="1"/>
</dbReference>
<keyword evidence="7" id="KW-0676">Redox-active center</keyword>
<reference evidence="12" key="1">
    <citation type="submission" date="2015-12" db="EMBL/GenBank/DDBJ databases">
        <title>De novo transcriptome assembly of four potential Pierce s Disease insect vectors from Arizona vineyards.</title>
        <authorList>
            <person name="Tassone E.E."/>
        </authorList>
    </citation>
    <scope>NUCLEOTIDE SEQUENCE</scope>
</reference>
<sequence length="112" mass="12123">MGSGSSSEEVDMSSSVAQFVKEAIAAEPIVIFSKTSCPYCKMAKRVFDSLKQSYKAIELDDRDDAEDIQRVLAEITGAKTVPRVFYKGECLGGGSDVKALHESGKLQELLNA</sequence>
<feature type="domain" description="Glutaredoxin" evidence="11">
    <location>
        <begin position="29"/>
        <end position="90"/>
    </location>
</feature>
<accession>A0A1B6D7Z4</accession>
<evidence type="ECO:0000256" key="2">
    <source>
        <dbReference type="ARBA" id="ARBA00007787"/>
    </source>
</evidence>
<evidence type="ECO:0000256" key="7">
    <source>
        <dbReference type="ARBA" id="ARBA00023284"/>
    </source>
</evidence>
<comment type="function">
    <text evidence="1">Has a glutathione-disulfide oxidoreductase activity in the presence of NADPH and glutathione reductase. Reduces low molecular weight disulfides and proteins.</text>
</comment>
<dbReference type="InterPro" id="IPR011899">
    <property type="entry name" value="Glutaredoxin_euk/vir"/>
</dbReference>
<dbReference type="FunFam" id="3.40.30.10:FF:000026">
    <property type="entry name" value="Glutaredoxin 2"/>
    <property type="match status" value="1"/>
</dbReference>
<evidence type="ECO:0000256" key="8">
    <source>
        <dbReference type="ARBA" id="ARBA00037470"/>
    </source>
</evidence>
<evidence type="ECO:0000256" key="10">
    <source>
        <dbReference type="ARBA" id="ARBA00039819"/>
    </source>
</evidence>
<protein>
    <recommendedName>
        <fullName evidence="10">Glutaredoxin-2, mitochondrial</fullName>
    </recommendedName>
</protein>
<dbReference type="PROSITE" id="PS00195">
    <property type="entry name" value="GLUTAREDOXIN_1"/>
    <property type="match status" value="1"/>
</dbReference>
<comment type="subunit">
    <text evidence="9">Monomer; active form. Homodimer; inactive form. The homodimer is probably linked by 1 2Fe-2S cluster.</text>
</comment>
<organism evidence="12">
    <name type="scientific">Clastoptera arizonana</name>
    <name type="common">Arizona spittle bug</name>
    <dbReference type="NCBI Taxonomy" id="38151"/>
    <lineage>
        <taxon>Eukaryota</taxon>
        <taxon>Metazoa</taxon>
        <taxon>Ecdysozoa</taxon>
        <taxon>Arthropoda</taxon>
        <taxon>Hexapoda</taxon>
        <taxon>Insecta</taxon>
        <taxon>Pterygota</taxon>
        <taxon>Neoptera</taxon>
        <taxon>Paraneoptera</taxon>
        <taxon>Hemiptera</taxon>
        <taxon>Auchenorrhyncha</taxon>
        <taxon>Cercopoidea</taxon>
        <taxon>Clastopteridae</taxon>
        <taxon>Clastoptera</taxon>
    </lineage>
</organism>
<dbReference type="PANTHER" id="PTHR45694:SF5">
    <property type="entry name" value="GLUTAREDOXIN 2"/>
    <property type="match status" value="1"/>
</dbReference>
<dbReference type="EMBL" id="GEDC01015506">
    <property type="protein sequence ID" value="JAS21792.1"/>
    <property type="molecule type" value="Transcribed_RNA"/>
</dbReference>
<dbReference type="InterPro" id="IPR002109">
    <property type="entry name" value="Glutaredoxin"/>
</dbReference>
<dbReference type="PROSITE" id="PS51354">
    <property type="entry name" value="GLUTAREDOXIN_2"/>
    <property type="match status" value="1"/>
</dbReference>
<dbReference type="GO" id="GO:0015038">
    <property type="term" value="F:glutathione disulfide oxidoreductase activity"/>
    <property type="evidence" value="ECO:0007669"/>
    <property type="project" value="TreeGrafter"/>
</dbReference>
<comment type="function">
    <text evidence="8">Glutathione-dependent oxidoreductase that facilitates the maintenance of mitochondrial redox homeostasis upon induction of apoptosis by oxidative stress. Involved in response to hydrogen peroxide and regulation of apoptosis caused by oxidative stress. Acts as a very efficient catalyst of monothiol reactions because of its high affinity for protein glutathione-mixed disulfides. Can receive electrons not only from glutathione (GSH), but also from thioredoxin reductase supporting both monothiol and dithiol reactions. Efficiently catalyzes both glutathionylation and deglutathionylation of mitochondrial complex I, which in turn regulates the superoxide production by the complex. Overexpression decreases the susceptibility to apoptosis and prevents loss of cardiolipin and cytochrome c release.</text>
</comment>
<dbReference type="InterPro" id="IPR036249">
    <property type="entry name" value="Thioredoxin-like_sf"/>
</dbReference>
<keyword evidence="3" id="KW-0813">Transport</keyword>
<keyword evidence="6" id="KW-0318">Glutathionylation</keyword>
<evidence type="ECO:0000256" key="3">
    <source>
        <dbReference type="ARBA" id="ARBA00022448"/>
    </source>
</evidence>
<dbReference type="Gene3D" id="3.40.30.10">
    <property type="entry name" value="Glutaredoxin"/>
    <property type="match status" value="1"/>
</dbReference>
<dbReference type="CDD" id="cd03419">
    <property type="entry name" value="GRX_GRXh_1_2_like"/>
    <property type="match status" value="1"/>
</dbReference>
<gene>
    <name evidence="12" type="ORF">g.29080</name>
</gene>
<dbReference type="PRINTS" id="PR00160">
    <property type="entry name" value="GLUTAREDOXIN"/>
</dbReference>